<name>A0ACC2QGA0_9NEOP</name>
<dbReference type="Proteomes" id="UP001231649">
    <property type="component" value="Chromosome 4"/>
</dbReference>
<keyword evidence="2" id="KW-1185">Reference proteome</keyword>
<gene>
    <name evidence="1" type="ORF">PYW08_013267</name>
</gene>
<evidence type="ECO:0000313" key="1">
    <source>
        <dbReference type="EMBL" id="KAJ8715982.1"/>
    </source>
</evidence>
<evidence type="ECO:0000313" key="2">
    <source>
        <dbReference type="Proteomes" id="UP001231649"/>
    </source>
</evidence>
<comment type="caution">
    <text evidence="1">The sequence shown here is derived from an EMBL/GenBank/DDBJ whole genome shotgun (WGS) entry which is preliminary data.</text>
</comment>
<sequence>MFHLRRISKSVTVGCRLLSSSPVKPPVGVSVDSEGIAIVQLDRPPVNSLGVEVLQKLYESICEVEKNKCKGLILTSASPTIFSAGLDFNEFLKPHPERCRLFTDSVLDVALKLFGTDIITTVAINGYAGAGACILATTCDYRAMTTGQSIIGLNDTTVGIPPAVWIYHLMARLMQRARRMQNTPALVPSCTQQNELCRLDSLTM</sequence>
<proteinExistence type="predicted"/>
<dbReference type="EMBL" id="CM056780">
    <property type="protein sequence ID" value="KAJ8715982.1"/>
    <property type="molecule type" value="Genomic_DNA"/>
</dbReference>
<organism evidence="1 2">
    <name type="scientific">Mythimna loreyi</name>
    <dbReference type="NCBI Taxonomy" id="667449"/>
    <lineage>
        <taxon>Eukaryota</taxon>
        <taxon>Metazoa</taxon>
        <taxon>Ecdysozoa</taxon>
        <taxon>Arthropoda</taxon>
        <taxon>Hexapoda</taxon>
        <taxon>Insecta</taxon>
        <taxon>Pterygota</taxon>
        <taxon>Neoptera</taxon>
        <taxon>Endopterygota</taxon>
        <taxon>Lepidoptera</taxon>
        <taxon>Glossata</taxon>
        <taxon>Ditrysia</taxon>
        <taxon>Noctuoidea</taxon>
        <taxon>Noctuidae</taxon>
        <taxon>Noctuinae</taxon>
        <taxon>Hadenini</taxon>
        <taxon>Mythimna</taxon>
    </lineage>
</organism>
<reference evidence="1" key="1">
    <citation type="submission" date="2023-03" db="EMBL/GenBank/DDBJ databases">
        <title>Chromosome-level genomes of two armyworms, Mythimna separata and Mythimna loreyi, provide insights into the biosynthesis and reception of sex pheromones.</title>
        <authorList>
            <person name="Zhao H."/>
        </authorList>
    </citation>
    <scope>NUCLEOTIDE SEQUENCE</scope>
    <source>
        <strain evidence="1">BeijingLab</strain>
    </source>
</reference>
<accession>A0ACC2QGA0</accession>
<protein>
    <submittedName>
        <fullName evidence="1">Uncharacterized protein</fullName>
    </submittedName>
</protein>